<gene>
    <name evidence="1" type="ORF">M409DRAFT_29953</name>
</gene>
<name>A0A6A6BXU7_ZASCE</name>
<accession>A0A6A6BXU7</accession>
<dbReference type="GeneID" id="54562965"/>
<sequence length="323" mass="36737">MSGMMLSEDWQGDISSILPTLQPPPTCFVPLELIERVDNSQARELITRPKTNHPGQLATSRESQFPALSRVHKALQTGARQSKRQKRTKLIRRARQRALRDIESLLSPYVQPSFLKDQPWIDVALHQWLNVKRPRSWRDFDLEHRLGISVDKISNWIRYIAMNDPAIFCVEACASAFFSLPMDSDSMQKHLWLENHCCTQINLSLNDPSRRLSSLTIFAIILCASYYAFCGDFRVARDVHVPGLRRMLALKGEKKFVEELPACIVALSVWYAREVTKLCGVSEPIFSWSGPDGGDLMPMIRAAVSEDLKGSLLEGRRDSLLDD</sequence>
<dbReference type="RefSeq" id="XP_033660523.1">
    <property type="nucleotide sequence ID" value="XM_033809693.1"/>
</dbReference>
<evidence type="ECO:0000313" key="2">
    <source>
        <dbReference type="Proteomes" id="UP000799537"/>
    </source>
</evidence>
<dbReference type="Proteomes" id="UP000799537">
    <property type="component" value="Unassembled WGS sequence"/>
</dbReference>
<dbReference type="AlphaFoldDB" id="A0A6A6BXU7"/>
<proteinExistence type="predicted"/>
<evidence type="ECO:0008006" key="3">
    <source>
        <dbReference type="Google" id="ProtNLM"/>
    </source>
</evidence>
<evidence type="ECO:0000313" key="1">
    <source>
        <dbReference type="EMBL" id="KAF2159634.1"/>
    </source>
</evidence>
<dbReference type="EMBL" id="ML993635">
    <property type="protein sequence ID" value="KAF2159634.1"/>
    <property type="molecule type" value="Genomic_DNA"/>
</dbReference>
<protein>
    <recommendedName>
        <fullName evidence="3">Transcription factor domain-containing protein</fullName>
    </recommendedName>
</protein>
<organism evidence="1 2">
    <name type="scientific">Zasmidium cellare ATCC 36951</name>
    <dbReference type="NCBI Taxonomy" id="1080233"/>
    <lineage>
        <taxon>Eukaryota</taxon>
        <taxon>Fungi</taxon>
        <taxon>Dikarya</taxon>
        <taxon>Ascomycota</taxon>
        <taxon>Pezizomycotina</taxon>
        <taxon>Dothideomycetes</taxon>
        <taxon>Dothideomycetidae</taxon>
        <taxon>Mycosphaerellales</taxon>
        <taxon>Mycosphaerellaceae</taxon>
        <taxon>Zasmidium</taxon>
    </lineage>
</organism>
<reference evidence="1" key="1">
    <citation type="journal article" date="2020" name="Stud. Mycol.">
        <title>101 Dothideomycetes genomes: a test case for predicting lifestyles and emergence of pathogens.</title>
        <authorList>
            <person name="Haridas S."/>
            <person name="Albert R."/>
            <person name="Binder M."/>
            <person name="Bloem J."/>
            <person name="Labutti K."/>
            <person name="Salamov A."/>
            <person name="Andreopoulos B."/>
            <person name="Baker S."/>
            <person name="Barry K."/>
            <person name="Bills G."/>
            <person name="Bluhm B."/>
            <person name="Cannon C."/>
            <person name="Castanera R."/>
            <person name="Culley D."/>
            <person name="Daum C."/>
            <person name="Ezra D."/>
            <person name="Gonzalez J."/>
            <person name="Henrissat B."/>
            <person name="Kuo A."/>
            <person name="Liang C."/>
            <person name="Lipzen A."/>
            <person name="Lutzoni F."/>
            <person name="Magnuson J."/>
            <person name="Mondo S."/>
            <person name="Nolan M."/>
            <person name="Ohm R."/>
            <person name="Pangilinan J."/>
            <person name="Park H.-J."/>
            <person name="Ramirez L."/>
            <person name="Alfaro M."/>
            <person name="Sun H."/>
            <person name="Tritt A."/>
            <person name="Yoshinaga Y."/>
            <person name="Zwiers L.-H."/>
            <person name="Turgeon B."/>
            <person name="Goodwin S."/>
            <person name="Spatafora J."/>
            <person name="Crous P."/>
            <person name="Grigoriev I."/>
        </authorList>
    </citation>
    <scope>NUCLEOTIDE SEQUENCE</scope>
    <source>
        <strain evidence="1">ATCC 36951</strain>
    </source>
</reference>
<keyword evidence="2" id="KW-1185">Reference proteome</keyword>